<dbReference type="Proteomes" id="UP000094336">
    <property type="component" value="Unassembled WGS sequence"/>
</dbReference>
<dbReference type="GO" id="GO:0030870">
    <property type="term" value="C:Mre11 complex"/>
    <property type="evidence" value="ECO:0007669"/>
    <property type="project" value="EnsemblFungi"/>
</dbReference>
<dbReference type="GO" id="GO:0007129">
    <property type="term" value="P:homologous chromosome pairing at meiosis"/>
    <property type="evidence" value="ECO:0007669"/>
    <property type="project" value="EnsemblFungi"/>
</dbReference>
<dbReference type="GO" id="GO:0004017">
    <property type="term" value="F:AMP kinase activity"/>
    <property type="evidence" value="ECO:0007669"/>
    <property type="project" value="EnsemblFungi"/>
</dbReference>
<reference evidence="18" key="1">
    <citation type="submission" date="2016-05" db="EMBL/GenBank/DDBJ databases">
        <title>Comparative genomics of biotechnologically important yeasts.</title>
        <authorList>
            <consortium name="DOE Joint Genome Institute"/>
            <person name="Riley R."/>
            <person name="Haridas S."/>
            <person name="Wolfe K.H."/>
            <person name="Lopes M.R."/>
            <person name="Hittinger C.T."/>
            <person name="Goker M."/>
            <person name="Salamov A."/>
            <person name="Wisecaver J."/>
            <person name="Long T.M."/>
            <person name="Aerts A.L."/>
            <person name="Barry K."/>
            <person name="Choi C."/>
            <person name="Clum A."/>
            <person name="Coughlan A.Y."/>
            <person name="Deshpande S."/>
            <person name="Douglass A.P."/>
            <person name="Hanson S.J."/>
            <person name="Klenk H.-P."/>
            <person name="Labutti K."/>
            <person name="Lapidus A."/>
            <person name="Lindquist E."/>
            <person name="Lipzen A."/>
            <person name="Meier-Kolthoff J.P."/>
            <person name="Ohm R.A."/>
            <person name="Otillar R.P."/>
            <person name="Pangilinan J."/>
            <person name="Peng Y."/>
            <person name="Rokas A."/>
            <person name="Rosa C.A."/>
            <person name="Scheuner C."/>
            <person name="Sibirny A.A."/>
            <person name="Slot J.C."/>
            <person name="Stielow J.B."/>
            <person name="Sun H."/>
            <person name="Kurtzman C.P."/>
            <person name="Blackwell M."/>
            <person name="Grigoriev I.V."/>
            <person name="Jeffries T.W."/>
        </authorList>
    </citation>
    <scope>NUCLEOTIDE SEQUENCE [LARGE SCALE GENOMIC DNA]</scope>
    <source>
        <strain evidence="18">NRRL Y-12698</strain>
    </source>
</reference>
<dbReference type="Gene3D" id="3.40.50.300">
    <property type="entry name" value="P-loop containing nucleotide triphosphate hydrolases"/>
    <property type="match status" value="2"/>
</dbReference>
<feature type="coiled-coil region" evidence="15">
    <location>
        <begin position="728"/>
        <end position="830"/>
    </location>
</feature>
<dbReference type="FunFam" id="3.40.50.300:FF:001195">
    <property type="entry name" value="DNA repair protein rad50"/>
    <property type="match status" value="1"/>
</dbReference>
<protein>
    <recommendedName>
        <fullName evidence="5">DNA repair protein RAD50</fullName>
    </recommendedName>
</protein>
<dbReference type="FunFam" id="3.40.50.300:FF:000947">
    <property type="entry name" value="DNA repair protein RAD50"/>
    <property type="match status" value="1"/>
</dbReference>
<evidence type="ECO:0000256" key="12">
    <source>
        <dbReference type="ARBA" id="ARBA00023204"/>
    </source>
</evidence>
<keyword evidence="18" id="KW-1185">Reference proteome</keyword>
<dbReference type="Gene3D" id="1.10.287.1490">
    <property type="match status" value="1"/>
</dbReference>
<feature type="coiled-coil region" evidence="15">
    <location>
        <begin position="1037"/>
        <end position="1111"/>
    </location>
</feature>
<dbReference type="GO" id="GO:0003691">
    <property type="term" value="F:double-stranded telomeric DNA binding"/>
    <property type="evidence" value="ECO:0007669"/>
    <property type="project" value="EnsemblFungi"/>
</dbReference>
<dbReference type="GO" id="GO:0042138">
    <property type="term" value="P:meiotic DNA double-strand break formation"/>
    <property type="evidence" value="ECO:0007669"/>
    <property type="project" value="EnsemblFungi"/>
</dbReference>
<evidence type="ECO:0000256" key="10">
    <source>
        <dbReference type="ARBA" id="ARBA00022833"/>
    </source>
</evidence>
<dbReference type="GO" id="GO:0000729">
    <property type="term" value="P:DNA double-strand break processing"/>
    <property type="evidence" value="ECO:0007669"/>
    <property type="project" value="EnsemblFungi"/>
</dbReference>
<keyword evidence="11 15" id="KW-0175">Coiled coil</keyword>
<gene>
    <name evidence="17" type="ORF">BABINDRAFT_161278</name>
</gene>
<dbReference type="OrthoDB" id="18797at2759"/>
<dbReference type="GO" id="GO:0016887">
    <property type="term" value="F:ATP hydrolysis activity"/>
    <property type="evidence" value="ECO:0007669"/>
    <property type="project" value="EnsemblFungi"/>
</dbReference>
<dbReference type="PANTHER" id="PTHR18867:SF12">
    <property type="entry name" value="DNA REPAIR PROTEIN RAD50"/>
    <property type="match status" value="1"/>
</dbReference>
<evidence type="ECO:0000256" key="14">
    <source>
        <dbReference type="ARBA" id="ARBA00049360"/>
    </source>
</evidence>
<dbReference type="GO" id="GO:0035861">
    <property type="term" value="C:site of double-strand break"/>
    <property type="evidence" value="ECO:0007669"/>
    <property type="project" value="EnsemblFungi"/>
</dbReference>
<keyword evidence="9" id="KW-0378">Hydrolase</keyword>
<name>A0A1E3QS44_9ASCO</name>
<keyword evidence="10" id="KW-0862">Zinc</keyword>
<dbReference type="GO" id="GO:0062176">
    <property type="term" value="P:R-loop processing"/>
    <property type="evidence" value="ECO:0007669"/>
    <property type="project" value="EnsemblFungi"/>
</dbReference>
<keyword evidence="12" id="KW-0234">DNA repair</keyword>
<dbReference type="Pfam" id="PF13476">
    <property type="entry name" value="AAA_23"/>
    <property type="match status" value="1"/>
</dbReference>
<accession>A0A1E3QS44</accession>
<keyword evidence="7" id="KW-0479">Metal-binding</keyword>
<keyword evidence="8" id="KW-0227">DNA damage</keyword>
<evidence type="ECO:0000256" key="6">
    <source>
        <dbReference type="ARBA" id="ARBA00022454"/>
    </source>
</evidence>
<dbReference type="GO" id="GO:0006284">
    <property type="term" value="P:base-excision repair"/>
    <property type="evidence" value="ECO:0007669"/>
    <property type="project" value="EnsemblFungi"/>
</dbReference>
<dbReference type="GO" id="GO:0031573">
    <property type="term" value="P:mitotic intra-S DNA damage checkpoint signaling"/>
    <property type="evidence" value="ECO:0007669"/>
    <property type="project" value="EnsemblFungi"/>
</dbReference>
<evidence type="ECO:0000256" key="4">
    <source>
        <dbReference type="ARBA" id="ARBA00009439"/>
    </source>
</evidence>
<dbReference type="GO" id="GO:0051880">
    <property type="term" value="F:G-quadruplex DNA binding"/>
    <property type="evidence" value="ECO:0007669"/>
    <property type="project" value="EnsemblFungi"/>
</dbReference>
<dbReference type="InterPro" id="IPR038729">
    <property type="entry name" value="Rad50/SbcC_AAA"/>
</dbReference>
<feature type="coiled-coil region" evidence="15">
    <location>
        <begin position="270"/>
        <end position="297"/>
    </location>
</feature>
<sequence length="1318" mass="146680">MSLIYRLQIRGIRSFDPDTTEQIQFGKPLTVITGQNGSGKTTIIECLKYATTGDLPPNSKGGAFIHDPKITGEREVRAQVKLGFKNARGISMTTTRTMQLLVKKTATTFKTLEGQLVAINKGERATISTKCAELDTQIPLYLGVSKAILEYVIFCHQEDSLWPLSEPAVLKKRFDEIFEALKFTKALDTIKAVRKDMAVEVKLLEQSVQHLKGDKERADKAKARVAQIVAKINAYSTEIADVSAKAAEISAKSDALFASNQEFQAVLSQLDTLKRSEASLESQITRLTANLEILTANDKALLAQLANSLEIMAEKVKQVGVMKGDLAKASEKLTAARVAYSHAISEEGQLKAAEAKYFGDLAERNALVRANLGLVSGSDSVDIQISPKGISDGTPDGLTDEEVDNFLLSLTQRLETLRRKHAALVAANESARNDLLDQLKVLGDSKMREEQHRLYQVADIRKIEALMDEIQIKLNALLSNEGSIAYEKSLLEEYAKKLLDFQAEDVLGQLAADVRSGQTRQGVLEAELEELQKKFLTANRQFEIHGKINWLKEDGLHRQNALKALVESTREKVEAAGLTMADSVAATEVEVRASISRALAALATANASGEDVRQAISSVESSSEYSTNKVAQLKQLLAATRAKIYQTLPEDVSLDEYDTYVRELEEDYQEALEAEKLDVATNQFILKALEIARENHACALCRRGFTPASPEYSQFIMLLAQKTDAFAQTALQGELEELKRELAAVRSVERDIAVWRSTEAELPEAEARRTELATRLAELASDKDAAERACDTRRRELAALDALRVPLGEILGLEAEASKLSAQLSEMQDSLKDFGGSSVDELMAQQQDKSQTLREVRIQLNLSLELKDVRHREQLRLENNVKDKRLTISNLERELVERDGLSKTLDECLDRAAELRESVAKTDGVLVGLQKEFTATNERFEAFMGTSAREEEVSQTEVEAVSRVHGSVETLGASVSAYLARDAAMLAVARAEVGRLAETIAALETRTAAIAEDITRLERSIADTDNTERVIRSNLDLRAMETEAAAIAEQIARLDVQKAEAARERYQEESRALRDEYTVLNAQHAGKSGEIRQMEDQVAGLRNELISEYKDVEELYRREWVRLQVKSLSSSDLGNYSLALDKAIMQYHGVKMKEVNRIVDELWKKTYSGTDVDTILIRSDVNTQAKGNRSYNYRVVMVKQDVELDMRGRCSAGQKMLACIIIRMALAECFGVNCGMIALDEPTTNLDAENIEALARALNLIISVRRNQKNFQLIVITHDEKFLAHMGAVHYTDVFYRVQRNERQKSQIQQLSINHLNE</sequence>
<evidence type="ECO:0000313" key="17">
    <source>
        <dbReference type="EMBL" id="ODQ80324.1"/>
    </source>
</evidence>
<dbReference type="InterPro" id="IPR027417">
    <property type="entry name" value="P-loop_NTPase"/>
</dbReference>
<evidence type="ECO:0000256" key="5">
    <source>
        <dbReference type="ARBA" id="ARBA00017893"/>
    </source>
</evidence>
<dbReference type="GO" id="GO:0006303">
    <property type="term" value="P:double-strand break repair via nonhomologous end joining"/>
    <property type="evidence" value="ECO:0007669"/>
    <property type="project" value="EnsemblFungi"/>
</dbReference>
<dbReference type="GO" id="GO:0007004">
    <property type="term" value="P:telomere maintenance via telomerase"/>
    <property type="evidence" value="ECO:0007669"/>
    <property type="project" value="TreeGrafter"/>
</dbReference>
<dbReference type="GO" id="GO:0000722">
    <property type="term" value="P:telomere maintenance via recombination"/>
    <property type="evidence" value="ECO:0007669"/>
    <property type="project" value="EnsemblFungi"/>
</dbReference>
<evidence type="ECO:0000256" key="9">
    <source>
        <dbReference type="ARBA" id="ARBA00022801"/>
    </source>
</evidence>
<dbReference type="GO" id="GO:0120290">
    <property type="term" value="P:stalled replication fork localization to nuclear periphery"/>
    <property type="evidence" value="ECO:0007669"/>
    <property type="project" value="EnsemblFungi"/>
</dbReference>
<dbReference type="STRING" id="984486.A0A1E3QS44"/>
<dbReference type="GO" id="GO:0035753">
    <property type="term" value="P:maintenance of DNA trinucleotide repeats"/>
    <property type="evidence" value="ECO:0007669"/>
    <property type="project" value="EnsemblFungi"/>
</dbReference>
<evidence type="ECO:0000313" key="18">
    <source>
        <dbReference type="Proteomes" id="UP000094336"/>
    </source>
</evidence>
<comment type="catalytic activity">
    <reaction evidence="14">
        <text>ATP + H2O = ADP + phosphate + H(+)</text>
        <dbReference type="Rhea" id="RHEA:13065"/>
        <dbReference type="ChEBI" id="CHEBI:15377"/>
        <dbReference type="ChEBI" id="CHEBI:15378"/>
        <dbReference type="ChEBI" id="CHEBI:30616"/>
        <dbReference type="ChEBI" id="CHEBI:43474"/>
        <dbReference type="ChEBI" id="CHEBI:456216"/>
    </reaction>
</comment>
<dbReference type="GO" id="GO:0097552">
    <property type="term" value="P:mitochondrial double-strand break repair via homologous recombination"/>
    <property type="evidence" value="ECO:0007669"/>
    <property type="project" value="EnsemblFungi"/>
</dbReference>
<dbReference type="GO" id="GO:0007534">
    <property type="term" value="P:gene conversion at mating-type locus"/>
    <property type="evidence" value="ECO:0007669"/>
    <property type="project" value="EnsemblFungi"/>
</dbReference>
<proteinExistence type="inferred from homology"/>
<evidence type="ECO:0000256" key="8">
    <source>
        <dbReference type="ARBA" id="ARBA00022763"/>
    </source>
</evidence>
<comment type="similarity">
    <text evidence="4">Belongs to the SMC family. RAD50 subfamily.</text>
</comment>
<dbReference type="PANTHER" id="PTHR18867">
    <property type="entry name" value="RAD50"/>
    <property type="match status" value="1"/>
</dbReference>
<comment type="subcellular location">
    <subcellularLocation>
        <location evidence="3">Chromosome</location>
    </subcellularLocation>
    <subcellularLocation>
        <location evidence="2">Nucleus</location>
    </subcellularLocation>
</comment>
<organism evidence="17 18">
    <name type="scientific">Babjeviella inositovora NRRL Y-12698</name>
    <dbReference type="NCBI Taxonomy" id="984486"/>
    <lineage>
        <taxon>Eukaryota</taxon>
        <taxon>Fungi</taxon>
        <taxon>Dikarya</taxon>
        <taxon>Ascomycota</taxon>
        <taxon>Saccharomycotina</taxon>
        <taxon>Pichiomycetes</taxon>
        <taxon>Serinales incertae sedis</taxon>
        <taxon>Babjeviella</taxon>
    </lineage>
</organism>
<dbReference type="GO" id="GO:1990426">
    <property type="term" value="P:mitotic recombination-dependent replication fork processing"/>
    <property type="evidence" value="ECO:0007669"/>
    <property type="project" value="EnsemblFungi"/>
</dbReference>
<dbReference type="GO" id="GO:0010520">
    <property type="term" value="P:regulation of reciprocal meiotic recombination"/>
    <property type="evidence" value="ECO:0007669"/>
    <property type="project" value="EnsemblFungi"/>
</dbReference>
<dbReference type="GO" id="GO:0043047">
    <property type="term" value="F:single-stranded telomeric DNA binding"/>
    <property type="evidence" value="ECO:0007669"/>
    <property type="project" value="EnsemblFungi"/>
</dbReference>
<keyword evidence="6" id="KW-0158">Chromosome</keyword>
<dbReference type="GO" id="GO:0000794">
    <property type="term" value="C:condensed nuclear chromosome"/>
    <property type="evidence" value="ECO:0007669"/>
    <property type="project" value="TreeGrafter"/>
</dbReference>
<evidence type="ECO:0000259" key="16">
    <source>
        <dbReference type="Pfam" id="PF13476"/>
    </source>
</evidence>
<keyword evidence="13" id="KW-0539">Nucleus</keyword>
<evidence type="ECO:0000256" key="3">
    <source>
        <dbReference type="ARBA" id="ARBA00004286"/>
    </source>
</evidence>
<dbReference type="GeneID" id="30146585"/>
<dbReference type="SUPFAM" id="SSF52540">
    <property type="entry name" value="P-loop containing nucleoside triphosphate hydrolases"/>
    <property type="match status" value="1"/>
</dbReference>
<evidence type="ECO:0000256" key="15">
    <source>
        <dbReference type="SAM" id="Coils"/>
    </source>
</evidence>
<dbReference type="GO" id="GO:1990918">
    <property type="term" value="P:double-strand break repair involved in meiotic recombination"/>
    <property type="evidence" value="ECO:0007669"/>
    <property type="project" value="EnsemblFungi"/>
</dbReference>
<dbReference type="RefSeq" id="XP_018985652.1">
    <property type="nucleotide sequence ID" value="XM_019128732.1"/>
</dbReference>
<feature type="domain" description="Rad50/SbcC-type AAA" evidence="16">
    <location>
        <begin position="6"/>
        <end position="238"/>
    </location>
</feature>
<evidence type="ECO:0000256" key="13">
    <source>
        <dbReference type="ARBA" id="ARBA00023242"/>
    </source>
</evidence>
<evidence type="ECO:0000256" key="7">
    <source>
        <dbReference type="ARBA" id="ARBA00022723"/>
    </source>
</evidence>
<evidence type="ECO:0000256" key="1">
    <source>
        <dbReference type="ARBA" id="ARBA00001947"/>
    </source>
</evidence>
<evidence type="ECO:0000256" key="2">
    <source>
        <dbReference type="ARBA" id="ARBA00004123"/>
    </source>
</evidence>
<dbReference type="EMBL" id="KV454430">
    <property type="protein sequence ID" value="ODQ80324.1"/>
    <property type="molecule type" value="Genomic_DNA"/>
</dbReference>
<evidence type="ECO:0000256" key="11">
    <source>
        <dbReference type="ARBA" id="ARBA00023054"/>
    </source>
</evidence>
<comment type="cofactor">
    <cofactor evidence="1">
        <name>Zn(2+)</name>
        <dbReference type="ChEBI" id="CHEBI:29105"/>
    </cofactor>
</comment>
<dbReference type="GO" id="GO:0046872">
    <property type="term" value="F:metal ion binding"/>
    <property type="evidence" value="ECO:0007669"/>
    <property type="project" value="UniProtKB-KW"/>
</dbReference>